<dbReference type="PANTHER" id="PTHR23502">
    <property type="entry name" value="MAJOR FACILITATOR SUPERFAMILY"/>
    <property type="match status" value="1"/>
</dbReference>
<evidence type="ECO:0000256" key="1">
    <source>
        <dbReference type="ARBA" id="ARBA00004141"/>
    </source>
</evidence>
<dbReference type="InterPro" id="IPR036259">
    <property type="entry name" value="MFS_trans_sf"/>
</dbReference>
<keyword evidence="2" id="KW-0813">Transport</keyword>
<gene>
    <name evidence="9" type="ORF">EVG20_g1224</name>
</gene>
<feature type="transmembrane region" description="Helical" evidence="7">
    <location>
        <begin position="642"/>
        <end position="664"/>
    </location>
</feature>
<keyword evidence="4 7" id="KW-1133">Transmembrane helix</keyword>
<dbReference type="SUPFAM" id="SSF103473">
    <property type="entry name" value="MFS general substrate transporter"/>
    <property type="match status" value="1"/>
</dbReference>
<proteinExistence type="predicted"/>
<comment type="subcellular location">
    <subcellularLocation>
        <location evidence="1">Membrane</location>
        <topology evidence="1">Multi-pass membrane protein</topology>
    </subcellularLocation>
</comment>
<feature type="transmembrane region" description="Helical" evidence="7">
    <location>
        <begin position="234"/>
        <end position="255"/>
    </location>
</feature>
<keyword evidence="5 7" id="KW-0472">Membrane</keyword>
<dbReference type="PROSITE" id="PS50850">
    <property type="entry name" value="MFS"/>
    <property type="match status" value="1"/>
</dbReference>
<dbReference type="PANTHER" id="PTHR23502:SF132">
    <property type="entry name" value="POLYAMINE TRANSPORTER 2-RELATED"/>
    <property type="match status" value="1"/>
</dbReference>
<dbReference type="FunFam" id="1.20.1250.20:FF:000011">
    <property type="entry name" value="MFS multidrug transporter, putative"/>
    <property type="match status" value="1"/>
</dbReference>
<dbReference type="Proteomes" id="UP000298327">
    <property type="component" value="Unassembled WGS sequence"/>
</dbReference>
<dbReference type="GO" id="GO:0005886">
    <property type="term" value="C:plasma membrane"/>
    <property type="evidence" value="ECO:0007669"/>
    <property type="project" value="TreeGrafter"/>
</dbReference>
<dbReference type="Pfam" id="PF07690">
    <property type="entry name" value="MFS_1"/>
    <property type="match status" value="1"/>
</dbReference>
<keyword evidence="3 7" id="KW-0812">Transmembrane</keyword>
<evidence type="ECO:0000259" key="8">
    <source>
        <dbReference type="PROSITE" id="PS50850"/>
    </source>
</evidence>
<dbReference type="GO" id="GO:0000297">
    <property type="term" value="F:spermine transmembrane transporter activity"/>
    <property type="evidence" value="ECO:0007669"/>
    <property type="project" value="TreeGrafter"/>
</dbReference>
<evidence type="ECO:0000256" key="6">
    <source>
        <dbReference type="SAM" id="MobiDB-lite"/>
    </source>
</evidence>
<feature type="transmembrane region" description="Helical" evidence="7">
    <location>
        <begin position="501"/>
        <end position="523"/>
    </location>
</feature>
<evidence type="ECO:0000256" key="3">
    <source>
        <dbReference type="ARBA" id="ARBA00022692"/>
    </source>
</evidence>
<dbReference type="EMBL" id="SEOQ01000037">
    <property type="protein sequence ID" value="TFY71768.1"/>
    <property type="molecule type" value="Genomic_DNA"/>
</dbReference>
<organism evidence="9 10">
    <name type="scientific">Dentipellis fragilis</name>
    <dbReference type="NCBI Taxonomy" id="205917"/>
    <lineage>
        <taxon>Eukaryota</taxon>
        <taxon>Fungi</taxon>
        <taxon>Dikarya</taxon>
        <taxon>Basidiomycota</taxon>
        <taxon>Agaricomycotina</taxon>
        <taxon>Agaricomycetes</taxon>
        <taxon>Russulales</taxon>
        <taxon>Hericiaceae</taxon>
        <taxon>Dentipellis</taxon>
    </lineage>
</organism>
<feature type="transmembrane region" description="Helical" evidence="7">
    <location>
        <begin position="576"/>
        <end position="597"/>
    </location>
</feature>
<feature type="transmembrane region" description="Helical" evidence="7">
    <location>
        <begin position="618"/>
        <end position="636"/>
    </location>
</feature>
<feature type="domain" description="Major facilitator superfamily (MFS) profile" evidence="8">
    <location>
        <begin position="236"/>
        <end position="668"/>
    </location>
</feature>
<dbReference type="Gene3D" id="1.20.1250.20">
    <property type="entry name" value="MFS general substrate transporter like domains"/>
    <property type="match status" value="1"/>
</dbReference>
<dbReference type="OrthoDB" id="3357846at2759"/>
<feature type="transmembrane region" description="Helical" evidence="7">
    <location>
        <begin position="302"/>
        <end position="321"/>
    </location>
</feature>
<evidence type="ECO:0000313" key="10">
    <source>
        <dbReference type="Proteomes" id="UP000298327"/>
    </source>
</evidence>
<dbReference type="InterPro" id="IPR020846">
    <property type="entry name" value="MFS_dom"/>
</dbReference>
<reference evidence="9 10" key="1">
    <citation type="submission" date="2019-02" db="EMBL/GenBank/DDBJ databases">
        <title>Genome sequencing of the rare red list fungi Dentipellis fragilis.</title>
        <authorList>
            <person name="Buettner E."/>
            <person name="Kellner H."/>
        </authorList>
    </citation>
    <scope>NUCLEOTIDE SEQUENCE [LARGE SCALE GENOMIC DNA]</scope>
    <source>
        <strain evidence="9 10">DSM 105465</strain>
    </source>
</reference>
<dbReference type="GO" id="GO:0000329">
    <property type="term" value="C:fungal-type vacuole membrane"/>
    <property type="evidence" value="ECO:0007669"/>
    <property type="project" value="TreeGrafter"/>
</dbReference>
<protein>
    <recommendedName>
        <fullName evidence="8">Major facilitator superfamily (MFS) profile domain-containing protein</fullName>
    </recommendedName>
</protein>
<feature type="compositionally biased region" description="Basic and acidic residues" evidence="6">
    <location>
        <begin position="112"/>
        <end position="129"/>
    </location>
</feature>
<feature type="transmembrane region" description="Helical" evidence="7">
    <location>
        <begin position="267"/>
        <end position="290"/>
    </location>
</feature>
<feature type="region of interest" description="Disordered" evidence="6">
    <location>
        <begin position="112"/>
        <end position="142"/>
    </location>
</feature>
<dbReference type="CDD" id="cd17323">
    <property type="entry name" value="MFS_Tpo1_MDR_like"/>
    <property type="match status" value="1"/>
</dbReference>
<feature type="transmembrane region" description="Helical" evidence="7">
    <location>
        <begin position="544"/>
        <end position="564"/>
    </location>
</feature>
<feature type="transmembrane region" description="Helical" evidence="7">
    <location>
        <begin position="390"/>
        <end position="418"/>
    </location>
</feature>
<feature type="transmembrane region" description="Helical" evidence="7">
    <location>
        <begin position="358"/>
        <end position="378"/>
    </location>
</feature>
<accession>A0A4Y9ZDC2</accession>
<sequence>MLLGLEMRRIEIVVHFGAGDRPEPVMVGCESSGVDWPTRSWALPQYPAATTSTMVQHIDGTWDTDTCAVAQVVGIIAIDQVVAVPFLFFDAPCTLVPVPLVSLFVSSMADPSVHEKPASRSSDHHDESHTNTLTEHPSNVPVIPLSHDSSRPDMSYPFQTTNVLKTGMTDEYREVSEAGYIPFKGALHRAPTKLAEEPLSHDPELAEKVKDVKLVVWLPNDPEDPRNWSNGYRWLLTGLVTGLVVAVAFGTAVITGDFKDIEEEFHVSGTVVTLSVSLMLVGFGIGPLAWAPLSELYGRRPLWLIPLSLYVIFGIPCALAPNIGCLLASRFLAGLFASTPLSSAGGTISDLWDNNERGFAIAFFAAAPFAGPVLGPIVGGFVGETIGWRWIMWINMIFSGVMTIPMFFVPETYAPVLLKRRAKKMREETGDPTYVTEQEIFLRPFSEIIVETLIRPFEMLVTEPILLLVSMYVAMVYALLYGFFFSFPIVFGEGYGFNDGLVGLTFISVLVGVFFALAFTPKLEKMYLKQAALKGGRADPEDRLPGMMISAPIIPIALFIFGWTSPPIVEAIGGRWIGPCISGLPFGFGIVVLYFSANAYLIETFQSCVASALAAKTVVRSGLGAAMPLIIVPMFHNLGNEWGATLLAFLALAILPIPYLFYYYGKSIRSRSKRASAA</sequence>
<evidence type="ECO:0000256" key="5">
    <source>
        <dbReference type="ARBA" id="ARBA00023136"/>
    </source>
</evidence>
<evidence type="ECO:0000256" key="7">
    <source>
        <dbReference type="SAM" id="Phobius"/>
    </source>
</evidence>
<evidence type="ECO:0000256" key="4">
    <source>
        <dbReference type="ARBA" id="ARBA00022989"/>
    </source>
</evidence>
<evidence type="ECO:0000313" key="9">
    <source>
        <dbReference type="EMBL" id="TFY71768.1"/>
    </source>
</evidence>
<feature type="transmembrane region" description="Helical" evidence="7">
    <location>
        <begin position="465"/>
        <end position="489"/>
    </location>
</feature>
<keyword evidence="10" id="KW-1185">Reference proteome</keyword>
<comment type="caution">
    <text evidence="9">The sequence shown here is derived from an EMBL/GenBank/DDBJ whole genome shotgun (WGS) entry which is preliminary data.</text>
</comment>
<dbReference type="STRING" id="205917.A0A4Y9ZDC2"/>
<name>A0A4Y9ZDC2_9AGAM</name>
<evidence type="ECO:0000256" key="2">
    <source>
        <dbReference type="ARBA" id="ARBA00022448"/>
    </source>
</evidence>
<dbReference type="InterPro" id="IPR011701">
    <property type="entry name" value="MFS"/>
</dbReference>
<dbReference type="AlphaFoldDB" id="A0A4Y9ZDC2"/>